<feature type="non-terminal residue" evidence="2">
    <location>
        <position position="1"/>
    </location>
</feature>
<dbReference type="OrthoDB" id="297496at2759"/>
<sequence>ANTAANVIRHEAEANIRRIRHAPRWMRVLRTMYHEYGLKHILLITILIIYQFIGAAIFYLCETTHDESLETFWRENVKQNRTRLVDVIVSSMFNNSEYLFFLTANQTRQIRRRLDQELSLYETNLGIKYTDQKIRWDFWNAMLYAQ</sequence>
<feature type="non-terminal residue" evidence="2">
    <location>
        <position position="146"/>
    </location>
</feature>
<evidence type="ECO:0000313" key="2">
    <source>
        <dbReference type="EMBL" id="EFO13283.1"/>
    </source>
</evidence>
<dbReference type="Gene3D" id="1.10.287.70">
    <property type="match status" value="1"/>
</dbReference>
<keyword evidence="1" id="KW-0812">Transmembrane</keyword>
<gene>
    <name evidence="2" type="ORF">LOAG_15247</name>
</gene>
<dbReference type="AlphaFoldDB" id="A0A1S0TG88"/>
<dbReference type="CTD" id="9952736"/>
<protein>
    <submittedName>
        <fullName evidence="2">Uncharacterized protein</fullName>
    </submittedName>
</protein>
<reference evidence="2" key="1">
    <citation type="submission" date="2012-04" db="EMBL/GenBank/DDBJ databases">
        <title>The Genome Sequence of Loa loa.</title>
        <authorList>
            <consortium name="The Broad Institute Genome Sequencing Platform"/>
            <consortium name="Broad Institute Genome Sequencing Center for Infectious Disease"/>
            <person name="Nutman T.B."/>
            <person name="Fink D.L."/>
            <person name="Russ C."/>
            <person name="Young S."/>
            <person name="Zeng Q."/>
            <person name="Gargeya S."/>
            <person name="Alvarado L."/>
            <person name="Berlin A."/>
            <person name="Chapman S.B."/>
            <person name="Chen Z."/>
            <person name="Freedman E."/>
            <person name="Gellesch M."/>
            <person name="Goldberg J."/>
            <person name="Griggs A."/>
            <person name="Gujja S."/>
            <person name="Heilman E.R."/>
            <person name="Heiman D."/>
            <person name="Howarth C."/>
            <person name="Mehta T."/>
            <person name="Neiman D."/>
            <person name="Pearson M."/>
            <person name="Roberts A."/>
            <person name="Saif S."/>
            <person name="Shea T."/>
            <person name="Shenoy N."/>
            <person name="Sisk P."/>
            <person name="Stolte C."/>
            <person name="Sykes S."/>
            <person name="White J."/>
            <person name="Yandava C."/>
            <person name="Haas B."/>
            <person name="Henn M.R."/>
            <person name="Nusbaum C."/>
            <person name="Birren B."/>
        </authorList>
    </citation>
    <scope>NUCLEOTIDE SEQUENCE [LARGE SCALE GENOMIC DNA]</scope>
</reference>
<dbReference type="InParanoid" id="A0A1S0TG88"/>
<name>A0A1S0TG88_LOALO</name>
<dbReference type="KEGG" id="loa:LOAG_15247"/>
<dbReference type="RefSeq" id="XP_003150786.1">
    <property type="nucleotide sequence ID" value="XM_003150738.1"/>
</dbReference>
<evidence type="ECO:0000256" key="1">
    <source>
        <dbReference type="SAM" id="Phobius"/>
    </source>
</evidence>
<accession>A0A1S0TG88</accession>
<dbReference type="SUPFAM" id="SSF81324">
    <property type="entry name" value="Voltage-gated potassium channels"/>
    <property type="match status" value="1"/>
</dbReference>
<feature type="transmembrane region" description="Helical" evidence="1">
    <location>
        <begin position="40"/>
        <end position="60"/>
    </location>
</feature>
<keyword evidence="1" id="KW-1133">Transmembrane helix</keyword>
<keyword evidence="1" id="KW-0472">Membrane</keyword>
<dbReference type="GeneID" id="9952736"/>
<proteinExistence type="predicted"/>
<dbReference type="EMBL" id="JH713758">
    <property type="protein sequence ID" value="EFO13283.1"/>
    <property type="molecule type" value="Genomic_DNA"/>
</dbReference>
<organism evidence="2">
    <name type="scientific">Loa loa</name>
    <name type="common">Eye worm</name>
    <name type="synonym">Filaria loa</name>
    <dbReference type="NCBI Taxonomy" id="7209"/>
    <lineage>
        <taxon>Eukaryota</taxon>
        <taxon>Metazoa</taxon>
        <taxon>Ecdysozoa</taxon>
        <taxon>Nematoda</taxon>
        <taxon>Chromadorea</taxon>
        <taxon>Rhabditida</taxon>
        <taxon>Spirurina</taxon>
        <taxon>Spiruromorpha</taxon>
        <taxon>Filarioidea</taxon>
        <taxon>Onchocercidae</taxon>
        <taxon>Loa</taxon>
    </lineage>
</organism>